<feature type="chain" id="PRO_5006901676" evidence="1">
    <location>
        <begin position="24"/>
        <end position="151"/>
    </location>
</feature>
<keyword evidence="1" id="KW-0732">Signal</keyword>
<accession>A0A0W0FBV2</accession>
<evidence type="ECO:0000256" key="1">
    <source>
        <dbReference type="SAM" id="SignalP"/>
    </source>
</evidence>
<organism evidence="2 3">
    <name type="scientific">Moniliophthora roreri</name>
    <name type="common">Frosty pod rot fungus</name>
    <name type="synonym">Monilia roreri</name>
    <dbReference type="NCBI Taxonomy" id="221103"/>
    <lineage>
        <taxon>Eukaryota</taxon>
        <taxon>Fungi</taxon>
        <taxon>Dikarya</taxon>
        <taxon>Basidiomycota</taxon>
        <taxon>Agaricomycotina</taxon>
        <taxon>Agaricomycetes</taxon>
        <taxon>Agaricomycetidae</taxon>
        <taxon>Agaricales</taxon>
        <taxon>Marasmiineae</taxon>
        <taxon>Marasmiaceae</taxon>
        <taxon>Moniliophthora</taxon>
    </lineage>
</organism>
<evidence type="ECO:0000313" key="3">
    <source>
        <dbReference type="Proteomes" id="UP000054988"/>
    </source>
</evidence>
<dbReference type="eggNOG" id="ENOG502SSYD">
    <property type="taxonomic scope" value="Eukaryota"/>
</dbReference>
<comment type="caution">
    <text evidence="2">The sequence shown here is derived from an EMBL/GenBank/DDBJ whole genome shotgun (WGS) entry which is preliminary data.</text>
</comment>
<proteinExistence type="predicted"/>
<dbReference type="EMBL" id="LATX01002133">
    <property type="protein sequence ID" value="KTB33819.1"/>
    <property type="molecule type" value="Genomic_DNA"/>
</dbReference>
<reference evidence="2 3" key="1">
    <citation type="submission" date="2015-12" db="EMBL/GenBank/DDBJ databases">
        <title>Draft genome sequence of Moniliophthora roreri, the causal agent of frosty pod rot of cacao.</title>
        <authorList>
            <person name="Aime M.C."/>
            <person name="Diaz-Valderrama J.R."/>
            <person name="Kijpornyongpan T."/>
            <person name="Phillips-Mora W."/>
        </authorList>
    </citation>
    <scope>NUCLEOTIDE SEQUENCE [LARGE SCALE GENOMIC DNA]</scope>
    <source>
        <strain evidence="2 3">MCA 2952</strain>
    </source>
</reference>
<dbReference type="AlphaFoldDB" id="A0A0W0FBV2"/>
<name>A0A0W0FBV2_MONRR</name>
<dbReference type="Proteomes" id="UP000054988">
    <property type="component" value="Unassembled WGS sequence"/>
</dbReference>
<evidence type="ECO:0000313" key="2">
    <source>
        <dbReference type="EMBL" id="KTB33819.1"/>
    </source>
</evidence>
<gene>
    <name evidence="2" type="ORF">WG66_13601</name>
</gene>
<protein>
    <submittedName>
        <fullName evidence="2">Uncharacterized protein</fullName>
    </submittedName>
</protein>
<sequence length="151" mass="15445">MVRFTSTLVTVCVAAFAGQRIHAALIDMTEPAVTKVDSLQCNVARATIITDLNEFGVLLQKIDTSNETVASAVSDAQGGLKTTGDAITSILQALIAGEAPPAEGRDKTGEGLGVMLQALTGLNSTEPAVSDALSKLNDAMAAGNEVVAVCK</sequence>
<feature type="signal peptide" evidence="1">
    <location>
        <begin position="1"/>
        <end position="23"/>
    </location>
</feature>